<evidence type="ECO:0000313" key="2">
    <source>
        <dbReference type="EMBL" id="KHL24916.1"/>
    </source>
</evidence>
<dbReference type="Proteomes" id="UP000030988">
    <property type="component" value="Unassembled WGS sequence"/>
</dbReference>
<sequence>MAGHEAERAQRREAWLGSVLLFGFGCSVLGFVAAKDRLPWLSADRVRNTLTHAVAEVSHDLARPFGDALAR</sequence>
<evidence type="ECO:0000313" key="3">
    <source>
        <dbReference type="Proteomes" id="UP000030988"/>
    </source>
</evidence>
<dbReference type="RefSeq" id="WP_039097381.1">
    <property type="nucleotide sequence ID" value="NZ_JTDN01000002.1"/>
</dbReference>
<proteinExistence type="predicted"/>
<keyword evidence="1" id="KW-1133">Transmembrane helix</keyword>
<evidence type="ECO:0000256" key="1">
    <source>
        <dbReference type="SAM" id="Phobius"/>
    </source>
</evidence>
<organism evidence="2 3">
    <name type="scientific">Croceibacterium mercuriale</name>
    <dbReference type="NCBI Taxonomy" id="1572751"/>
    <lineage>
        <taxon>Bacteria</taxon>
        <taxon>Pseudomonadati</taxon>
        <taxon>Pseudomonadota</taxon>
        <taxon>Alphaproteobacteria</taxon>
        <taxon>Sphingomonadales</taxon>
        <taxon>Erythrobacteraceae</taxon>
        <taxon>Croceibacterium</taxon>
    </lineage>
</organism>
<comment type="caution">
    <text evidence="2">The sequence shown here is derived from an EMBL/GenBank/DDBJ whole genome shotgun (WGS) entry which is preliminary data.</text>
</comment>
<dbReference type="AlphaFoldDB" id="A0A0B2BYZ4"/>
<protein>
    <submittedName>
        <fullName evidence="2">Uncharacterized protein</fullName>
    </submittedName>
</protein>
<dbReference type="EMBL" id="JTDN01000002">
    <property type="protein sequence ID" value="KHL24916.1"/>
    <property type="molecule type" value="Genomic_DNA"/>
</dbReference>
<keyword evidence="3" id="KW-1185">Reference proteome</keyword>
<keyword evidence="1" id="KW-0472">Membrane</keyword>
<accession>A0A0B2BYZ4</accession>
<name>A0A0B2BYZ4_9SPHN</name>
<keyword evidence="1" id="KW-0812">Transmembrane</keyword>
<reference evidence="2 3" key="1">
    <citation type="submission" date="2014-11" db="EMBL/GenBank/DDBJ databases">
        <title>Draft genome sequence of Kirrobacter mercurialis.</title>
        <authorList>
            <person name="Coil D.A."/>
            <person name="Eisen J.A."/>
        </authorList>
    </citation>
    <scope>NUCLEOTIDE SEQUENCE [LARGE SCALE GENOMIC DNA]</scope>
    <source>
        <strain evidence="2 3">Coronado</strain>
    </source>
</reference>
<dbReference type="STRING" id="1572751.PK98_13700"/>
<gene>
    <name evidence="2" type="ORF">PK98_13700</name>
</gene>
<feature type="transmembrane region" description="Helical" evidence="1">
    <location>
        <begin position="14"/>
        <end position="34"/>
    </location>
</feature>